<dbReference type="EMBL" id="APBN01000001">
    <property type="protein sequence ID" value="EMT54593.1"/>
    <property type="molecule type" value="Genomic_DNA"/>
</dbReference>
<dbReference type="SUPFAM" id="SSF46785">
    <property type="entry name" value="Winged helix' DNA-binding domain"/>
    <property type="match status" value="1"/>
</dbReference>
<evidence type="ECO:0000313" key="5">
    <source>
        <dbReference type="EMBL" id="EMT54593.1"/>
    </source>
</evidence>
<name>M8DLW8_9BACL</name>
<dbReference type="Pfam" id="PF12802">
    <property type="entry name" value="MarR_2"/>
    <property type="match status" value="1"/>
</dbReference>
<proteinExistence type="predicted"/>
<keyword evidence="1" id="KW-0805">Transcription regulation</keyword>
<reference evidence="5 6" key="1">
    <citation type="submission" date="2013-03" db="EMBL/GenBank/DDBJ databases">
        <title>Assembly of a new bacterial strain Brevibacillus borstelensis AK1.</title>
        <authorList>
            <person name="Rajan I."/>
            <person name="PoliReddy D."/>
            <person name="Sugumar T."/>
            <person name="Rathinam K."/>
            <person name="Alqarawi S."/>
            <person name="Khalil A.B."/>
            <person name="Sivakumar N."/>
        </authorList>
    </citation>
    <scope>NUCLEOTIDE SEQUENCE [LARGE SCALE GENOMIC DNA]</scope>
    <source>
        <strain evidence="5 6">AK1</strain>
    </source>
</reference>
<dbReference type="STRING" id="1300222.I532_03275"/>
<dbReference type="GeneID" id="89499027"/>
<evidence type="ECO:0000256" key="2">
    <source>
        <dbReference type="ARBA" id="ARBA00023125"/>
    </source>
</evidence>
<comment type="caution">
    <text evidence="5">The sequence shown here is derived from an EMBL/GenBank/DDBJ whole genome shotgun (WGS) entry which is preliminary data.</text>
</comment>
<dbReference type="Gene3D" id="1.10.10.10">
    <property type="entry name" value="Winged helix-like DNA-binding domain superfamily/Winged helix DNA-binding domain"/>
    <property type="match status" value="1"/>
</dbReference>
<evidence type="ECO:0000256" key="1">
    <source>
        <dbReference type="ARBA" id="ARBA00023015"/>
    </source>
</evidence>
<dbReference type="PANTHER" id="PTHR42756:SF1">
    <property type="entry name" value="TRANSCRIPTIONAL REPRESSOR OF EMRAB OPERON"/>
    <property type="match status" value="1"/>
</dbReference>
<dbReference type="GO" id="GO:0003677">
    <property type="term" value="F:DNA binding"/>
    <property type="evidence" value="ECO:0007669"/>
    <property type="project" value="UniProtKB-KW"/>
</dbReference>
<dbReference type="RefSeq" id="WP_003386372.1">
    <property type="nucleotide sequence ID" value="NZ_APBN01000001.1"/>
</dbReference>
<keyword evidence="6" id="KW-1185">Reference proteome</keyword>
<accession>M8DLW8</accession>
<dbReference type="Proteomes" id="UP000012081">
    <property type="component" value="Unassembled WGS sequence"/>
</dbReference>
<dbReference type="PRINTS" id="PR00598">
    <property type="entry name" value="HTHMARR"/>
</dbReference>
<organism evidence="5 6">
    <name type="scientific">Brevibacillus borstelensis AK1</name>
    <dbReference type="NCBI Taxonomy" id="1300222"/>
    <lineage>
        <taxon>Bacteria</taxon>
        <taxon>Bacillati</taxon>
        <taxon>Bacillota</taxon>
        <taxon>Bacilli</taxon>
        <taxon>Bacillales</taxon>
        <taxon>Paenibacillaceae</taxon>
        <taxon>Brevibacillus</taxon>
    </lineage>
</organism>
<dbReference type="SMART" id="SM00347">
    <property type="entry name" value="HTH_MARR"/>
    <property type="match status" value="1"/>
</dbReference>
<dbReference type="InterPro" id="IPR000835">
    <property type="entry name" value="HTH_MarR-typ"/>
</dbReference>
<evidence type="ECO:0000256" key="3">
    <source>
        <dbReference type="ARBA" id="ARBA00023163"/>
    </source>
</evidence>
<protein>
    <submittedName>
        <fullName evidence="5">MarR family transcriptional regulator</fullName>
    </submittedName>
</protein>
<evidence type="ECO:0000259" key="4">
    <source>
        <dbReference type="PROSITE" id="PS50995"/>
    </source>
</evidence>
<dbReference type="AlphaFoldDB" id="M8DLW8"/>
<dbReference type="InterPro" id="IPR036388">
    <property type="entry name" value="WH-like_DNA-bd_sf"/>
</dbReference>
<keyword evidence="3" id="KW-0804">Transcription</keyword>
<dbReference type="PANTHER" id="PTHR42756">
    <property type="entry name" value="TRANSCRIPTIONAL REGULATOR, MARR"/>
    <property type="match status" value="1"/>
</dbReference>
<dbReference type="InterPro" id="IPR036390">
    <property type="entry name" value="WH_DNA-bd_sf"/>
</dbReference>
<dbReference type="GO" id="GO:0003700">
    <property type="term" value="F:DNA-binding transcription factor activity"/>
    <property type="evidence" value="ECO:0007669"/>
    <property type="project" value="InterPro"/>
</dbReference>
<evidence type="ECO:0000313" key="6">
    <source>
        <dbReference type="Proteomes" id="UP000012081"/>
    </source>
</evidence>
<feature type="domain" description="HTH marR-type" evidence="4">
    <location>
        <begin position="16"/>
        <end position="147"/>
    </location>
</feature>
<keyword evidence="2" id="KW-0238">DNA-binding</keyword>
<dbReference type="PROSITE" id="PS50995">
    <property type="entry name" value="HTH_MARR_2"/>
    <property type="match status" value="1"/>
</dbReference>
<gene>
    <name evidence="5" type="ORF">I532_03275</name>
</gene>
<sequence>MREQQIFPPEKMNTGSQKLGRVILQLQRLERQPRTFGEAGVLTPSEIHTIDAIGCEGGILMSALASRLGVTKGAVTQLVTRLEAKALVTRTTHPTDSRAVMVSLTEKGKVAYRIHEEMHHEFYQQLRLQLDPDEIAVFEKCLDKLSELLRD</sequence>
<dbReference type="PATRIC" id="fig|1300222.3.peg.694"/>